<sequence length="210" mass="22927">MGHHLNNLSPPRKFCQLPWLSKLVLLVVGSVSMLAITALSDDPVGEPTYNMLCISDCPTCPTICSPPPPNSPNPTYGARSPPPPLSPLPSPPVQYSPTPYFYFLNPPPSSPPPLKRSPPPLSPPPPSPLPSPPMPEVPSIYPYWGAHPPPPPPPPPYKPHNSPQAPPHNYSSNNPYYYFYASDNASPGHRFLSPLLHVLPFLCFLLQKVM</sequence>
<feature type="region of interest" description="Disordered" evidence="1">
    <location>
        <begin position="109"/>
        <end position="132"/>
    </location>
</feature>
<accession>A0A2I0HWW5</accession>
<dbReference type="Proteomes" id="UP000233551">
    <property type="component" value="Unassembled WGS sequence"/>
</dbReference>
<organism evidence="3 4">
    <name type="scientific">Punica granatum</name>
    <name type="common">Pomegranate</name>
    <dbReference type="NCBI Taxonomy" id="22663"/>
    <lineage>
        <taxon>Eukaryota</taxon>
        <taxon>Viridiplantae</taxon>
        <taxon>Streptophyta</taxon>
        <taxon>Embryophyta</taxon>
        <taxon>Tracheophyta</taxon>
        <taxon>Spermatophyta</taxon>
        <taxon>Magnoliopsida</taxon>
        <taxon>eudicotyledons</taxon>
        <taxon>Gunneridae</taxon>
        <taxon>Pentapetalae</taxon>
        <taxon>rosids</taxon>
        <taxon>malvids</taxon>
        <taxon>Myrtales</taxon>
        <taxon>Lythraceae</taxon>
        <taxon>Punica</taxon>
    </lineage>
</organism>
<evidence type="ECO:0000313" key="3">
    <source>
        <dbReference type="EMBL" id="PKI36197.1"/>
    </source>
</evidence>
<proteinExistence type="predicted"/>
<dbReference type="EMBL" id="PGOL01004954">
    <property type="protein sequence ID" value="PKI36197.1"/>
    <property type="molecule type" value="Genomic_DNA"/>
</dbReference>
<reference evidence="3 4" key="1">
    <citation type="submission" date="2017-11" db="EMBL/GenBank/DDBJ databases">
        <title>De-novo sequencing of pomegranate (Punica granatum L.) genome.</title>
        <authorList>
            <person name="Akparov Z."/>
            <person name="Amiraslanov A."/>
            <person name="Hajiyeva S."/>
            <person name="Abbasov M."/>
            <person name="Kaur K."/>
            <person name="Hamwieh A."/>
            <person name="Solovyev V."/>
            <person name="Salamov A."/>
            <person name="Braich B."/>
            <person name="Kosarev P."/>
            <person name="Mahmoud A."/>
            <person name="Hajiyev E."/>
            <person name="Babayeva S."/>
            <person name="Izzatullayeva V."/>
            <person name="Mammadov A."/>
            <person name="Mammadov A."/>
            <person name="Sharifova S."/>
            <person name="Ojaghi J."/>
            <person name="Eynullazada K."/>
            <person name="Bayramov B."/>
            <person name="Abdulazimova A."/>
            <person name="Shahmuradov I."/>
        </authorList>
    </citation>
    <scope>NUCLEOTIDE SEQUENCE [LARGE SCALE GENOMIC DNA]</scope>
    <source>
        <strain evidence="4">cv. AG2017</strain>
        <tissue evidence="3">Leaf</tissue>
    </source>
</reference>
<feature type="signal peptide" evidence="2">
    <location>
        <begin position="1"/>
        <end position="29"/>
    </location>
</feature>
<dbReference type="AlphaFoldDB" id="A0A2I0HWW5"/>
<evidence type="ECO:0008006" key="5">
    <source>
        <dbReference type="Google" id="ProtNLM"/>
    </source>
</evidence>
<protein>
    <recommendedName>
        <fullName evidence="5">Leucine-rich repeat extensin-like protein 3</fullName>
    </recommendedName>
</protein>
<evidence type="ECO:0000256" key="1">
    <source>
        <dbReference type="SAM" id="MobiDB-lite"/>
    </source>
</evidence>
<keyword evidence="2" id="KW-0732">Signal</keyword>
<comment type="caution">
    <text evidence="3">The sequence shown here is derived from an EMBL/GenBank/DDBJ whole genome shotgun (WGS) entry which is preliminary data.</text>
</comment>
<feature type="chain" id="PRO_5014140290" description="Leucine-rich repeat extensin-like protein 3" evidence="2">
    <location>
        <begin position="30"/>
        <end position="210"/>
    </location>
</feature>
<gene>
    <name evidence="3" type="ORF">CRG98_043393</name>
</gene>
<name>A0A2I0HWW5_PUNGR</name>
<evidence type="ECO:0000256" key="2">
    <source>
        <dbReference type="SAM" id="SignalP"/>
    </source>
</evidence>
<evidence type="ECO:0000313" key="4">
    <source>
        <dbReference type="Proteomes" id="UP000233551"/>
    </source>
</evidence>
<keyword evidence="4" id="KW-1185">Reference proteome</keyword>